<sequence length="167" mass="19063">MFQPLINKVIAALSCSSFLCFTVFRQLNVFAIDFNTTLPELNTFITGEWAWINIDVPLTYSQQIGSKQQGGFADFVQPIIKRNILGWQNATINLACRLEYVDWNVGRFNETDENIGDELWSIMPGLSFRPRPQTVLRANYRIQSQKDLLVNPPSRTAAIQFATRPFA</sequence>
<protein>
    <recommendedName>
        <fullName evidence="4">Outer membrane protein beta-barrel domain-containing protein</fullName>
    </recommendedName>
</protein>
<keyword evidence="3" id="KW-1185">Reference proteome</keyword>
<dbReference type="OrthoDB" id="9768080at2"/>
<evidence type="ECO:0000313" key="3">
    <source>
        <dbReference type="Proteomes" id="UP000028007"/>
    </source>
</evidence>
<dbReference type="eggNOG" id="COG1730">
    <property type="taxonomic scope" value="Bacteria"/>
</dbReference>
<name>A0A081PGS7_9SPHI</name>
<reference evidence="2 3" key="1">
    <citation type="journal article" date="1992" name="Int. J. Syst. Bacteriol.">
        <title>Sphingobacterium antarcticus sp. nov. a Psychrotrophic Bacterium from the Soils of Schirmacher Oasis, Antarctica.</title>
        <authorList>
            <person name="Shivaji S."/>
            <person name="Ray M.K."/>
            <person name="Rao N.S."/>
            <person name="Saiserr L."/>
            <person name="Jagannadham M.V."/>
            <person name="Kumar G.S."/>
            <person name="Reddy G."/>
            <person name="Bhargava P.M."/>
        </authorList>
    </citation>
    <scope>NUCLEOTIDE SEQUENCE [LARGE SCALE GENOMIC DNA]</scope>
    <source>
        <strain evidence="2 3">4BY</strain>
    </source>
</reference>
<feature type="signal peptide" evidence="1">
    <location>
        <begin position="1"/>
        <end position="31"/>
    </location>
</feature>
<evidence type="ECO:0000256" key="1">
    <source>
        <dbReference type="SAM" id="SignalP"/>
    </source>
</evidence>
<dbReference type="AlphaFoldDB" id="A0A081PGS7"/>
<dbReference type="Proteomes" id="UP000028007">
    <property type="component" value="Unassembled WGS sequence"/>
</dbReference>
<feature type="chain" id="PRO_5001761766" description="Outer membrane protein beta-barrel domain-containing protein" evidence="1">
    <location>
        <begin position="32"/>
        <end position="167"/>
    </location>
</feature>
<evidence type="ECO:0000313" key="2">
    <source>
        <dbReference type="EMBL" id="KEQ29900.1"/>
    </source>
</evidence>
<gene>
    <name evidence="2" type="ORF">N180_19875</name>
</gene>
<evidence type="ECO:0008006" key="4">
    <source>
        <dbReference type="Google" id="ProtNLM"/>
    </source>
</evidence>
<organism evidence="2 3">
    <name type="scientific">Pedobacter antarcticus 4BY</name>
    <dbReference type="NCBI Taxonomy" id="1358423"/>
    <lineage>
        <taxon>Bacteria</taxon>
        <taxon>Pseudomonadati</taxon>
        <taxon>Bacteroidota</taxon>
        <taxon>Sphingobacteriia</taxon>
        <taxon>Sphingobacteriales</taxon>
        <taxon>Sphingobacteriaceae</taxon>
        <taxon>Pedobacter</taxon>
    </lineage>
</organism>
<accession>A0A081PGS7</accession>
<dbReference type="EMBL" id="JNFF01000056">
    <property type="protein sequence ID" value="KEQ29900.1"/>
    <property type="molecule type" value="Genomic_DNA"/>
</dbReference>
<proteinExistence type="predicted"/>
<comment type="caution">
    <text evidence="2">The sequence shown here is derived from an EMBL/GenBank/DDBJ whole genome shotgun (WGS) entry which is preliminary data.</text>
</comment>
<keyword evidence="1" id="KW-0732">Signal</keyword>